<organism evidence="1 2">
    <name type="scientific">Halobacillus shinanisalinarum</name>
    <dbReference type="NCBI Taxonomy" id="2932258"/>
    <lineage>
        <taxon>Bacteria</taxon>
        <taxon>Bacillati</taxon>
        <taxon>Bacillota</taxon>
        <taxon>Bacilli</taxon>
        <taxon>Bacillales</taxon>
        <taxon>Bacillaceae</taxon>
        <taxon>Halobacillus</taxon>
    </lineage>
</organism>
<reference evidence="1 2" key="1">
    <citation type="submission" date="2022-04" db="EMBL/GenBank/DDBJ databases">
        <title>Halobacillus sp. isolated from saltern.</title>
        <authorList>
            <person name="Won M."/>
            <person name="Lee C.-M."/>
            <person name="Woen H.-Y."/>
            <person name="Kwon S.-W."/>
        </authorList>
    </citation>
    <scope>NUCLEOTIDE SEQUENCE [LARGE SCALE GENOMIC DNA]</scope>
    <source>
        <strain evidence="1 2">SSTM10-2</strain>
    </source>
</reference>
<name>A0ABY4H3G6_9BACI</name>
<sequence>MRKWLIIILGSVTVTVWSLVIVVFPPQPVDKLESKSHSQAVIPVFTERALSDHQLVSLTGGAGKTNGLAEDLVIETNMITKNWVEGLSEDGKISIDILLHALNLN</sequence>
<dbReference type="RefSeq" id="WP_244753750.1">
    <property type="nucleotide sequence ID" value="NZ_CP095074.1"/>
</dbReference>
<proteinExistence type="predicted"/>
<evidence type="ECO:0000313" key="1">
    <source>
        <dbReference type="EMBL" id="UOQ94142.1"/>
    </source>
</evidence>
<dbReference type="EMBL" id="CP095074">
    <property type="protein sequence ID" value="UOQ94142.1"/>
    <property type="molecule type" value="Genomic_DNA"/>
</dbReference>
<evidence type="ECO:0000313" key="2">
    <source>
        <dbReference type="Proteomes" id="UP000831880"/>
    </source>
</evidence>
<gene>
    <name evidence="1" type="ORF">MUO14_04020</name>
</gene>
<keyword evidence="2" id="KW-1185">Reference proteome</keyword>
<dbReference type="Proteomes" id="UP000831880">
    <property type="component" value="Chromosome"/>
</dbReference>
<accession>A0ABY4H3G6</accession>
<protein>
    <submittedName>
        <fullName evidence="1">Uncharacterized protein</fullName>
    </submittedName>
</protein>